<keyword evidence="1" id="KW-0175">Coiled coil</keyword>
<keyword evidence="3" id="KW-1185">Reference proteome</keyword>
<evidence type="ECO:0000313" key="3">
    <source>
        <dbReference type="Proteomes" id="UP000295515"/>
    </source>
</evidence>
<reference evidence="2 3" key="1">
    <citation type="submission" date="2019-03" db="EMBL/GenBank/DDBJ databases">
        <title>Genomic Encyclopedia of Type Strains, Phase IV (KMG-IV): sequencing the most valuable type-strain genomes for metagenomic binning, comparative biology and taxonomic classification.</title>
        <authorList>
            <person name="Goeker M."/>
        </authorList>
    </citation>
    <scope>NUCLEOTIDE SEQUENCE [LARGE SCALE GENOMIC DNA]</scope>
    <source>
        <strain evidence="2 3">DSM 29487</strain>
    </source>
</reference>
<dbReference type="InterPro" id="IPR023378">
    <property type="entry name" value="YheA/YmcA-like_dom_sf"/>
</dbReference>
<comment type="caution">
    <text evidence="2">The sequence shown here is derived from an EMBL/GenBank/DDBJ whole genome shotgun (WGS) entry which is preliminary data.</text>
</comment>
<protein>
    <submittedName>
        <fullName evidence="2">Control of competence regulator ComK (YlbF/YmcA-like)</fullName>
    </submittedName>
</protein>
<dbReference type="Gene3D" id="1.20.1500.10">
    <property type="entry name" value="YheA/YmcA-like"/>
    <property type="match status" value="1"/>
</dbReference>
<organism evidence="2 3">
    <name type="scientific">Longibaculum muris</name>
    <dbReference type="NCBI Taxonomy" id="1796628"/>
    <lineage>
        <taxon>Bacteria</taxon>
        <taxon>Bacillati</taxon>
        <taxon>Bacillota</taxon>
        <taxon>Erysipelotrichia</taxon>
        <taxon>Erysipelotrichales</taxon>
        <taxon>Coprobacillaceae</taxon>
        <taxon>Longibaculum</taxon>
    </lineage>
</organism>
<name>A0A4R3YGW1_9FIRM</name>
<dbReference type="SUPFAM" id="SSF158622">
    <property type="entry name" value="YheA/YmcA-like"/>
    <property type="match status" value="1"/>
</dbReference>
<proteinExistence type="predicted"/>
<accession>A0A4R3YGW1</accession>
<dbReference type="InterPro" id="IPR010368">
    <property type="entry name" value="Com_YlbF"/>
</dbReference>
<dbReference type="AlphaFoldDB" id="A0A4R3YGW1"/>
<evidence type="ECO:0000256" key="1">
    <source>
        <dbReference type="SAM" id="Coils"/>
    </source>
</evidence>
<dbReference type="EMBL" id="SMCQ01000032">
    <property type="protein sequence ID" value="TCV91400.1"/>
    <property type="molecule type" value="Genomic_DNA"/>
</dbReference>
<sequence>MNKEIEDKAKRLNQWILNQEVVKEYQKYEQLIKNNSSLHQLEEELKDLQQKIVMSKHQNIDCEIIMKEYQQKRKSFDENPLVHNYLVLKQEVNDLLLLIQDNINQELSKKD</sequence>
<gene>
    <name evidence="2" type="ORF">EDD60_13231</name>
</gene>
<feature type="coiled-coil region" evidence="1">
    <location>
        <begin position="31"/>
        <end position="58"/>
    </location>
</feature>
<dbReference type="Proteomes" id="UP000295515">
    <property type="component" value="Unassembled WGS sequence"/>
</dbReference>
<evidence type="ECO:0000313" key="2">
    <source>
        <dbReference type="EMBL" id="TCV91400.1"/>
    </source>
</evidence>
<dbReference type="Pfam" id="PF06133">
    <property type="entry name" value="Com_YlbF"/>
    <property type="match status" value="1"/>
</dbReference>